<evidence type="ECO:0000256" key="2">
    <source>
        <dbReference type="SAM" id="Phobius"/>
    </source>
</evidence>
<dbReference type="SUPFAM" id="SSF141868">
    <property type="entry name" value="EAL domain-like"/>
    <property type="match status" value="1"/>
</dbReference>
<dbReference type="CDD" id="cd01948">
    <property type="entry name" value="EAL"/>
    <property type="match status" value="1"/>
</dbReference>
<feature type="domain" description="GGDEF" evidence="5">
    <location>
        <begin position="478"/>
        <end position="610"/>
    </location>
</feature>
<dbReference type="RefSeq" id="WP_380622389.1">
    <property type="nucleotide sequence ID" value="NZ_JBHSDK010000021.1"/>
</dbReference>
<feature type="compositionally biased region" description="Basic and acidic residues" evidence="1">
    <location>
        <begin position="873"/>
        <end position="882"/>
    </location>
</feature>
<dbReference type="InterPro" id="IPR035919">
    <property type="entry name" value="EAL_sf"/>
</dbReference>
<reference evidence="7" key="1">
    <citation type="journal article" date="2019" name="Int. J. Syst. Evol. Microbiol.">
        <title>The Global Catalogue of Microorganisms (GCM) 10K type strain sequencing project: providing services to taxonomists for standard genome sequencing and annotation.</title>
        <authorList>
            <consortium name="The Broad Institute Genomics Platform"/>
            <consortium name="The Broad Institute Genome Sequencing Center for Infectious Disease"/>
            <person name="Wu L."/>
            <person name="Ma J."/>
        </authorList>
    </citation>
    <scope>NUCLEOTIDE SEQUENCE [LARGE SCALE GENOMIC DNA]</scope>
    <source>
        <strain evidence="7">IBRC-M 10908</strain>
    </source>
</reference>
<evidence type="ECO:0000259" key="5">
    <source>
        <dbReference type="PROSITE" id="PS50887"/>
    </source>
</evidence>
<feature type="transmembrane region" description="Helical" evidence="2">
    <location>
        <begin position="228"/>
        <end position="251"/>
    </location>
</feature>
<dbReference type="SUPFAM" id="SSF55073">
    <property type="entry name" value="Nucleotide cyclase"/>
    <property type="match status" value="1"/>
</dbReference>
<dbReference type="SMART" id="SM00052">
    <property type="entry name" value="EAL"/>
    <property type="match status" value="1"/>
</dbReference>
<keyword evidence="7" id="KW-1185">Reference proteome</keyword>
<dbReference type="NCBIfam" id="TIGR00254">
    <property type="entry name" value="GGDEF"/>
    <property type="match status" value="1"/>
</dbReference>
<dbReference type="PROSITE" id="PS50887">
    <property type="entry name" value="GGDEF"/>
    <property type="match status" value="1"/>
</dbReference>
<dbReference type="Proteomes" id="UP001595823">
    <property type="component" value="Unassembled WGS sequence"/>
</dbReference>
<feature type="domain" description="PAC" evidence="3">
    <location>
        <begin position="398"/>
        <end position="449"/>
    </location>
</feature>
<feature type="transmembrane region" description="Helical" evidence="2">
    <location>
        <begin position="203"/>
        <end position="222"/>
    </location>
</feature>
<feature type="region of interest" description="Disordered" evidence="1">
    <location>
        <begin position="867"/>
        <end position="899"/>
    </location>
</feature>
<dbReference type="PROSITE" id="PS50883">
    <property type="entry name" value="EAL"/>
    <property type="match status" value="1"/>
</dbReference>
<dbReference type="SMART" id="SM00267">
    <property type="entry name" value="GGDEF"/>
    <property type="match status" value="1"/>
</dbReference>
<feature type="transmembrane region" description="Helical" evidence="2">
    <location>
        <begin position="41"/>
        <end position="60"/>
    </location>
</feature>
<feature type="compositionally biased region" description="Low complexity" evidence="1">
    <location>
        <begin position="885"/>
        <end position="899"/>
    </location>
</feature>
<dbReference type="Gene3D" id="3.30.70.270">
    <property type="match status" value="1"/>
</dbReference>
<feature type="transmembrane region" description="Helical" evidence="2">
    <location>
        <begin position="132"/>
        <end position="151"/>
    </location>
</feature>
<feature type="transmembrane region" description="Helical" evidence="2">
    <location>
        <begin position="98"/>
        <end position="120"/>
    </location>
</feature>
<dbReference type="PANTHER" id="PTHR44757">
    <property type="entry name" value="DIGUANYLATE CYCLASE DGCP"/>
    <property type="match status" value="1"/>
</dbReference>
<dbReference type="InterPro" id="IPR035965">
    <property type="entry name" value="PAS-like_dom_sf"/>
</dbReference>
<name>A0ABV8U044_9ACTN</name>
<dbReference type="InterPro" id="IPR043128">
    <property type="entry name" value="Rev_trsase/Diguanyl_cyclase"/>
</dbReference>
<dbReference type="SUPFAM" id="SSF55785">
    <property type="entry name" value="PYP-like sensor domain (PAS domain)"/>
    <property type="match status" value="1"/>
</dbReference>
<dbReference type="PANTHER" id="PTHR44757:SF2">
    <property type="entry name" value="BIOFILM ARCHITECTURE MAINTENANCE PROTEIN MBAA"/>
    <property type="match status" value="1"/>
</dbReference>
<accession>A0ABV8U044</accession>
<dbReference type="InterPro" id="IPR029787">
    <property type="entry name" value="Nucleotide_cyclase"/>
</dbReference>
<evidence type="ECO:0000256" key="1">
    <source>
        <dbReference type="SAM" id="MobiDB-lite"/>
    </source>
</evidence>
<organism evidence="6 7">
    <name type="scientific">Salininema proteolyticum</name>
    <dbReference type="NCBI Taxonomy" id="1607685"/>
    <lineage>
        <taxon>Bacteria</taxon>
        <taxon>Bacillati</taxon>
        <taxon>Actinomycetota</taxon>
        <taxon>Actinomycetes</taxon>
        <taxon>Glycomycetales</taxon>
        <taxon>Glycomycetaceae</taxon>
        <taxon>Salininema</taxon>
    </lineage>
</organism>
<protein>
    <submittedName>
        <fullName evidence="6">Bifunctional diguanylate cyclase/phosphodiesterase</fullName>
    </submittedName>
</protein>
<feature type="transmembrane region" description="Helical" evidence="2">
    <location>
        <begin position="292"/>
        <end position="311"/>
    </location>
</feature>
<dbReference type="Pfam" id="PF00990">
    <property type="entry name" value="GGDEF"/>
    <property type="match status" value="1"/>
</dbReference>
<dbReference type="Pfam" id="PF00563">
    <property type="entry name" value="EAL"/>
    <property type="match status" value="1"/>
</dbReference>
<gene>
    <name evidence="6" type="ORF">ACFPET_14670</name>
</gene>
<dbReference type="InterPro" id="IPR001633">
    <property type="entry name" value="EAL_dom"/>
</dbReference>
<dbReference type="CDD" id="cd01949">
    <property type="entry name" value="GGDEF"/>
    <property type="match status" value="1"/>
</dbReference>
<keyword evidence="2" id="KW-1133">Transmembrane helix</keyword>
<evidence type="ECO:0000259" key="3">
    <source>
        <dbReference type="PROSITE" id="PS50113"/>
    </source>
</evidence>
<dbReference type="NCBIfam" id="TIGR00229">
    <property type="entry name" value="sensory_box"/>
    <property type="match status" value="1"/>
</dbReference>
<keyword evidence="2" id="KW-0472">Membrane</keyword>
<dbReference type="PROSITE" id="PS50113">
    <property type="entry name" value="PAC"/>
    <property type="match status" value="1"/>
</dbReference>
<comment type="caution">
    <text evidence="6">The sequence shown here is derived from an EMBL/GenBank/DDBJ whole genome shotgun (WGS) entry which is preliminary data.</text>
</comment>
<dbReference type="InterPro" id="IPR000700">
    <property type="entry name" value="PAS-assoc_C"/>
</dbReference>
<proteinExistence type="predicted"/>
<evidence type="ECO:0000313" key="7">
    <source>
        <dbReference type="Proteomes" id="UP001595823"/>
    </source>
</evidence>
<dbReference type="Gene3D" id="3.30.450.20">
    <property type="entry name" value="PAS domain"/>
    <property type="match status" value="1"/>
</dbReference>
<feature type="transmembrane region" description="Helical" evidence="2">
    <location>
        <begin position="12"/>
        <end position="29"/>
    </location>
</feature>
<keyword evidence="2" id="KW-0812">Transmembrane</keyword>
<dbReference type="Gene3D" id="3.20.20.450">
    <property type="entry name" value="EAL domain"/>
    <property type="match status" value="1"/>
</dbReference>
<evidence type="ECO:0000313" key="6">
    <source>
        <dbReference type="EMBL" id="MFC4336444.1"/>
    </source>
</evidence>
<feature type="domain" description="EAL" evidence="4">
    <location>
        <begin position="619"/>
        <end position="873"/>
    </location>
</feature>
<feature type="transmembrane region" description="Helical" evidence="2">
    <location>
        <begin position="263"/>
        <end position="286"/>
    </location>
</feature>
<dbReference type="InterPro" id="IPR052155">
    <property type="entry name" value="Biofilm_reg_signaling"/>
</dbReference>
<dbReference type="InterPro" id="IPR000014">
    <property type="entry name" value="PAS"/>
</dbReference>
<dbReference type="EMBL" id="JBHSDK010000021">
    <property type="protein sequence ID" value="MFC4336444.1"/>
    <property type="molecule type" value="Genomic_DNA"/>
</dbReference>
<sequence>MGRLAKNHIPPLVVGVVWAAVFFSVSYTGRHMPEGGVHRNTPLVLAGLGAAGAGVLAWRFAARAPKEKRATYYWIAGTVHLIALTFALTTLVPTEWSYRVGAFGITLSAAAFALALMRLPDDSWDLAAHVRRGLDGLFIGASVVLLVWLVFGRDFYYSNAGDLTPTPIELFPPLIAETLLFGIGIGTTLRLRRWRKLHAWTMAAVMAVQVCAVGVLTTWQLHRATSFSIWWSVAFAGFLGALLLVTAAARGARPARDEEGKPVWHYGVYGFAAGADVLVLLVHTLSGGVNDLPVIALACACAVGLGARLLLTYLDVKRLVAEAESREEHLAAIVDASSDAVVIIDEDFAVLWVSESSAWTPDVSAGGSLFSAISFSDRSFTQQRLREFLAETKPGARCSFSFRLEDREGRMRRVEVTVTDRRRQRSLSGIVLRLVDVAERHQLEMELARLAYSDPLTGLANRRALLSRLEEVAFSSGEEVTLMLLDLDGFKNVNDTRGHDKGDEILVEVSQRIADCLRPTDVAARLGGDEFAVMLRATWAESRDLAELLVEHLGEPYDLGDSQVEFVTASVGLAPVDESVANPQTLLRNADLALRAAKQSGKNRCATYDASFDERVQRHNDIMKKLRGAIHRGELDVVYQPIFSRTEDGDLNVEGAEALVRWRHPELGSVSPAEFIPAASEAGLTHDLAVWMVGRVARQLSQWRELAPALWISVNVSVKELHTYRFAQAVSELLIEHGIRPNRLVIEVTEHDFSTQVATLIAQLSALRGTGVSIALDDFGAGYSSLNQLDRLPIDIVKIDRDLVAKDDGGLGDLAPVIIDLGDRLGLTVIAEGVETSRQLELITARHSPLLQGYLLAKPMGASEFEAGLPGKDAQRATERSAPRAAAEIEAGEAAGTRV</sequence>
<evidence type="ECO:0000259" key="4">
    <source>
        <dbReference type="PROSITE" id="PS50883"/>
    </source>
</evidence>
<dbReference type="InterPro" id="IPR000160">
    <property type="entry name" value="GGDEF_dom"/>
</dbReference>
<feature type="transmembrane region" description="Helical" evidence="2">
    <location>
        <begin position="72"/>
        <end position="92"/>
    </location>
</feature>